<evidence type="ECO:0000256" key="1">
    <source>
        <dbReference type="SAM" id="MobiDB-lite"/>
    </source>
</evidence>
<reference evidence="2 3" key="1">
    <citation type="submission" date="2024-10" db="EMBL/GenBank/DDBJ databases">
        <title>Draft genome assembly of a novel steroid transforming actinomycete isolated from African clawed frog Xenopus laevis.</title>
        <authorList>
            <person name="Bragin E."/>
            <person name="Kollerov V."/>
            <person name="Donova M.V."/>
        </authorList>
    </citation>
    <scope>NUCLEOTIDE SEQUENCE [LARGE SCALE GENOMIC DNA]</scope>
    <source>
        <strain evidence="2 3">MTOC-St3</strain>
    </source>
</reference>
<evidence type="ECO:0000313" key="3">
    <source>
        <dbReference type="Proteomes" id="UP001605990"/>
    </source>
</evidence>
<feature type="compositionally biased region" description="Low complexity" evidence="1">
    <location>
        <begin position="104"/>
        <end position="116"/>
    </location>
</feature>
<dbReference type="PANTHER" id="PTHR47505">
    <property type="entry name" value="DNA UTILIZATION PROTEIN YHGH"/>
    <property type="match status" value="1"/>
</dbReference>
<feature type="non-terminal residue" evidence="2">
    <location>
        <position position="144"/>
    </location>
</feature>
<accession>A0ABW7EER9</accession>
<protein>
    <submittedName>
        <fullName evidence="2">ComF family protein</fullName>
    </submittedName>
</protein>
<gene>
    <name evidence="2" type="ORF">ACGU38_40775</name>
</gene>
<feature type="region of interest" description="Disordered" evidence="1">
    <location>
        <begin position="104"/>
        <end position="144"/>
    </location>
</feature>
<dbReference type="InterPro" id="IPR051910">
    <property type="entry name" value="ComF/GntX_DNA_util-trans"/>
</dbReference>
<dbReference type="EMBL" id="JBIENY010000554">
    <property type="protein sequence ID" value="MFG6301680.1"/>
    <property type="molecule type" value="Genomic_DNA"/>
</dbReference>
<organism evidence="2 3">
    <name type="scientific">Streptomyces rochei</name>
    <name type="common">Streptomyces parvullus</name>
    <dbReference type="NCBI Taxonomy" id="1928"/>
    <lineage>
        <taxon>Bacteria</taxon>
        <taxon>Bacillati</taxon>
        <taxon>Actinomycetota</taxon>
        <taxon>Actinomycetes</taxon>
        <taxon>Kitasatosporales</taxon>
        <taxon>Streptomycetaceae</taxon>
        <taxon>Streptomyces</taxon>
        <taxon>Streptomyces rochei group</taxon>
    </lineage>
</organism>
<evidence type="ECO:0000313" key="2">
    <source>
        <dbReference type="EMBL" id="MFG6301680.1"/>
    </source>
</evidence>
<keyword evidence="3" id="KW-1185">Reference proteome</keyword>
<dbReference type="PANTHER" id="PTHR47505:SF1">
    <property type="entry name" value="DNA UTILIZATION PROTEIN YHGH"/>
    <property type="match status" value="1"/>
</dbReference>
<sequence length="144" mass="14476">MGTVVAVREWWRDLTDLLLPAECGGCGRARSVLCPGCRTALSGAPPRRVRPTPEPAGLPPVHAAAPYADAVRAALLAHKERGVLALTAPLGAALAGAVRAGLREAGATTAEPAARAGGRKDTAEGTGVPEPAAGDVRGPVLLVP</sequence>
<comment type="caution">
    <text evidence="2">The sequence shown here is derived from an EMBL/GenBank/DDBJ whole genome shotgun (WGS) entry which is preliminary data.</text>
</comment>
<dbReference type="Proteomes" id="UP001605990">
    <property type="component" value="Unassembled WGS sequence"/>
</dbReference>
<name>A0ABW7EER9_STRRO</name>
<proteinExistence type="predicted"/>